<dbReference type="PIRSF" id="PIRSF006728">
    <property type="entry name" value="CinA"/>
    <property type="match status" value="1"/>
</dbReference>
<dbReference type="PANTHER" id="PTHR13939">
    <property type="entry name" value="NICOTINAMIDE-NUCLEOTIDE AMIDOHYDROLASE PNCC"/>
    <property type="match status" value="1"/>
</dbReference>
<dbReference type="SUPFAM" id="SSF142433">
    <property type="entry name" value="CinA-like"/>
    <property type="match status" value="1"/>
</dbReference>
<dbReference type="NCBIfam" id="TIGR00199">
    <property type="entry name" value="PncC_domain"/>
    <property type="match status" value="1"/>
</dbReference>
<evidence type="ECO:0000259" key="2">
    <source>
        <dbReference type="SMART" id="SM00852"/>
    </source>
</evidence>
<dbReference type="Gene3D" id="3.40.980.10">
    <property type="entry name" value="MoaB/Mog-like domain"/>
    <property type="match status" value="1"/>
</dbReference>
<feature type="domain" description="MoaB/Mog" evidence="2">
    <location>
        <begin position="4"/>
        <end position="171"/>
    </location>
</feature>
<dbReference type="Pfam" id="PF00994">
    <property type="entry name" value="MoCF_biosynth"/>
    <property type="match status" value="1"/>
</dbReference>
<dbReference type="SUPFAM" id="SSF53218">
    <property type="entry name" value="Molybdenum cofactor biosynthesis proteins"/>
    <property type="match status" value="1"/>
</dbReference>
<dbReference type="EMBL" id="JACGLS010000003">
    <property type="protein sequence ID" value="MBA6156533.1"/>
    <property type="molecule type" value="Genomic_DNA"/>
</dbReference>
<dbReference type="InterPro" id="IPR008136">
    <property type="entry name" value="CinA_C"/>
</dbReference>
<dbReference type="RefSeq" id="WP_182125035.1">
    <property type="nucleotide sequence ID" value="NZ_JACGLS010000003.1"/>
</dbReference>
<dbReference type="InterPro" id="IPR036653">
    <property type="entry name" value="CinA-like_C"/>
</dbReference>
<evidence type="ECO:0000256" key="1">
    <source>
        <dbReference type="HAMAP-Rule" id="MF_00226"/>
    </source>
</evidence>
<dbReference type="InterPro" id="IPR008135">
    <property type="entry name" value="Competence-induced_CinA"/>
</dbReference>
<keyword evidence="4" id="KW-1185">Reference proteome</keyword>
<proteinExistence type="inferred from homology"/>
<dbReference type="CDD" id="cd00885">
    <property type="entry name" value="cinA"/>
    <property type="match status" value="1"/>
</dbReference>
<organism evidence="3 4">
    <name type="scientific">Tenacibaculum pelagium</name>
    <dbReference type="NCBI Taxonomy" id="2759527"/>
    <lineage>
        <taxon>Bacteria</taxon>
        <taxon>Pseudomonadati</taxon>
        <taxon>Bacteroidota</taxon>
        <taxon>Flavobacteriia</taxon>
        <taxon>Flavobacteriales</taxon>
        <taxon>Flavobacteriaceae</taxon>
        <taxon>Tenacibaculum</taxon>
    </lineage>
</organism>
<dbReference type="InterPro" id="IPR050101">
    <property type="entry name" value="CinA"/>
</dbReference>
<dbReference type="Gene3D" id="3.90.950.20">
    <property type="entry name" value="CinA-like"/>
    <property type="match status" value="1"/>
</dbReference>
<evidence type="ECO:0000313" key="3">
    <source>
        <dbReference type="EMBL" id="MBA6156533.1"/>
    </source>
</evidence>
<accession>A0A839AN75</accession>
<sequence>MKAEIITIGDEILIGQIVDTNSQWIGQELNKIGVSVYQISSIQDEKQHVLNALKEAESRADVVIVTGGLGPTKDDITKKTIAEYFNDNSLIEYPEVIEHIKGLFKKINHPFKEVQRYQAQLPSKATLLMNRFGTAPGMWFNENDTVFVSLPGVPYEMKGLMTNEVLPRIKKEFKLPFLLHKTIMTVGVGESVIAERIADWESNLPEHIKLAYLPSFGKVRLRLSAKGVDKEILEKEVSDEVTVLNSLISDVIVGYEEDASLEKRVGELLKQKGRTLSTAESLTGGKIAASIVSVAGSSAYYKGSFIPYTAELKEQLLGVSKEVIKNNTVVSAEVAKEMAVGCLEKLNTDYVIAVTGNAGPTTDHNDKSVGLVYIAIASKNEVKVHEFNFGQPREKVINRTVTKALELLSENILKIND</sequence>
<dbReference type="InterPro" id="IPR001453">
    <property type="entry name" value="MoaB/Mog_dom"/>
</dbReference>
<dbReference type="Proteomes" id="UP000563906">
    <property type="component" value="Unassembled WGS sequence"/>
</dbReference>
<dbReference type="NCBIfam" id="TIGR00200">
    <property type="entry name" value="cinA_nterm"/>
    <property type="match status" value="1"/>
</dbReference>
<dbReference type="InterPro" id="IPR036425">
    <property type="entry name" value="MoaB/Mog-like_dom_sf"/>
</dbReference>
<gene>
    <name evidence="3" type="ORF">H3Z83_08415</name>
</gene>
<evidence type="ECO:0000313" key="4">
    <source>
        <dbReference type="Proteomes" id="UP000563906"/>
    </source>
</evidence>
<dbReference type="PANTHER" id="PTHR13939:SF0">
    <property type="entry name" value="NMN AMIDOHYDROLASE-LIKE PROTEIN YFAY"/>
    <property type="match status" value="1"/>
</dbReference>
<dbReference type="HAMAP" id="MF_00226_B">
    <property type="entry name" value="CinA_B"/>
    <property type="match status" value="1"/>
</dbReference>
<dbReference type="SMART" id="SM00852">
    <property type="entry name" value="MoCF_biosynth"/>
    <property type="match status" value="1"/>
</dbReference>
<dbReference type="Pfam" id="PF18146">
    <property type="entry name" value="CinA_KH"/>
    <property type="match status" value="1"/>
</dbReference>
<dbReference type="AlphaFoldDB" id="A0A839AN75"/>
<dbReference type="NCBIfam" id="TIGR00177">
    <property type="entry name" value="molyb_syn"/>
    <property type="match status" value="1"/>
</dbReference>
<dbReference type="NCBIfam" id="NF001813">
    <property type="entry name" value="PRK00549.1"/>
    <property type="match status" value="1"/>
</dbReference>
<dbReference type="Pfam" id="PF02464">
    <property type="entry name" value="CinA"/>
    <property type="match status" value="1"/>
</dbReference>
<name>A0A839AN75_9FLAO</name>
<reference evidence="3 4" key="1">
    <citation type="submission" date="2020-07" db="EMBL/GenBank/DDBJ databases">
        <title>Bacterium isolated from marine sediment.</title>
        <authorList>
            <person name="Shang D."/>
            <person name="Du Z.-J."/>
        </authorList>
    </citation>
    <scope>NUCLEOTIDE SEQUENCE [LARGE SCALE GENOMIC DNA]</scope>
    <source>
        <strain evidence="3 4">S7007</strain>
    </source>
</reference>
<comment type="similarity">
    <text evidence="1">Belongs to the CinA family.</text>
</comment>
<dbReference type="InterPro" id="IPR041424">
    <property type="entry name" value="CinA_KH"/>
</dbReference>
<protein>
    <recommendedName>
        <fullName evidence="1">CinA-like protein</fullName>
    </recommendedName>
</protein>
<comment type="caution">
    <text evidence="3">The sequence shown here is derived from an EMBL/GenBank/DDBJ whole genome shotgun (WGS) entry which is preliminary data.</text>
</comment>